<dbReference type="EMBL" id="FWFN01000001">
    <property type="protein sequence ID" value="SLN14888.1"/>
    <property type="molecule type" value="Genomic_DNA"/>
</dbReference>
<dbReference type="Gene3D" id="1.10.8.350">
    <property type="entry name" value="Bacterial muramidase"/>
    <property type="match status" value="1"/>
</dbReference>
<evidence type="ECO:0000256" key="1">
    <source>
        <dbReference type="SAM" id="SignalP"/>
    </source>
</evidence>
<keyword evidence="4" id="KW-1185">Reference proteome</keyword>
<feature type="domain" description="Transglycosylase SLT" evidence="2">
    <location>
        <begin position="40"/>
        <end position="243"/>
    </location>
</feature>
<dbReference type="GO" id="GO:0008933">
    <property type="term" value="F:peptidoglycan lytic transglycosylase activity"/>
    <property type="evidence" value="ECO:0007669"/>
    <property type="project" value="TreeGrafter"/>
</dbReference>
<evidence type="ECO:0000313" key="3">
    <source>
        <dbReference type="EMBL" id="SLN14888.1"/>
    </source>
</evidence>
<protein>
    <submittedName>
        <fullName evidence="3">Membrane-bound lytic murein transglycosylase B</fullName>
        <ecNumber evidence="3">4.2.2.-</ecNumber>
    </submittedName>
</protein>
<dbReference type="InterPro" id="IPR043426">
    <property type="entry name" value="MltB-like"/>
</dbReference>
<dbReference type="SUPFAM" id="SSF53955">
    <property type="entry name" value="Lysozyme-like"/>
    <property type="match status" value="1"/>
</dbReference>
<keyword evidence="3" id="KW-0456">Lyase</keyword>
<feature type="signal peptide" evidence="1">
    <location>
        <begin position="1"/>
        <end position="25"/>
    </location>
</feature>
<dbReference type="GO" id="GO:0009253">
    <property type="term" value="P:peptidoglycan catabolic process"/>
    <property type="evidence" value="ECO:0007669"/>
    <property type="project" value="TreeGrafter"/>
</dbReference>
<dbReference type="AlphaFoldDB" id="A0A1X6Y9U6"/>
<dbReference type="PANTHER" id="PTHR30163:SF8">
    <property type="entry name" value="LYTIC MUREIN TRANSGLYCOSYLASE"/>
    <property type="match status" value="1"/>
</dbReference>
<dbReference type="OrthoDB" id="9808544at2"/>
<keyword evidence="1" id="KW-0732">Signal</keyword>
<reference evidence="3 4" key="1">
    <citation type="submission" date="2017-03" db="EMBL/GenBank/DDBJ databases">
        <authorList>
            <person name="Afonso C.L."/>
            <person name="Miller P.J."/>
            <person name="Scott M.A."/>
            <person name="Spackman E."/>
            <person name="Goraichik I."/>
            <person name="Dimitrov K.M."/>
            <person name="Suarez D.L."/>
            <person name="Swayne D.E."/>
        </authorList>
    </citation>
    <scope>NUCLEOTIDE SEQUENCE [LARGE SCALE GENOMIC DNA]</scope>
    <source>
        <strain evidence="3 4">CECT 7751</strain>
    </source>
</reference>
<dbReference type="PANTHER" id="PTHR30163">
    <property type="entry name" value="MEMBRANE-BOUND LYTIC MUREIN TRANSGLYCOSYLASE B"/>
    <property type="match status" value="1"/>
</dbReference>
<dbReference type="Proteomes" id="UP000193963">
    <property type="component" value="Unassembled WGS sequence"/>
</dbReference>
<gene>
    <name evidence="3" type="primary">mltB_1</name>
    <name evidence="3" type="ORF">PSM7751_00375</name>
</gene>
<evidence type="ECO:0000313" key="4">
    <source>
        <dbReference type="Proteomes" id="UP000193963"/>
    </source>
</evidence>
<dbReference type="EC" id="4.2.2.-" evidence="3"/>
<dbReference type="InterPro" id="IPR031304">
    <property type="entry name" value="SLT_2"/>
</dbReference>
<dbReference type="Pfam" id="PF13406">
    <property type="entry name" value="SLT_2"/>
    <property type="match status" value="1"/>
</dbReference>
<name>A0A1X6Y9U6_9RHOB</name>
<feature type="chain" id="PRO_5012801306" evidence="1">
    <location>
        <begin position="26"/>
        <end position="274"/>
    </location>
</feature>
<evidence type="ECO:0000259" key="2">
    <source>
        <dbReference type="Pfam" id="PF13406"/>
    </source>
</evidence>
<dbReference type="RefSeq" id="WP_085886289.1">
    <property type="nucleotide sequence ID" value="NZ_FWFN01000001.1"/>
</dbReference>
<dbReference type="InterPro" id="IPR023346">
    <property type="entry name" value="Lysozyme-like_dom_sf"/>
</dbReference>
<organism evidence="3 4">
    <name type="scientific">Pseudooceanicola marinus</name>
    <dbReference type="NCBI Taxonomy" id="396013"/>
    <lineage>
        <taxon>Bacteria</taxon>
        <taxon>Pseudomonadati</taxon>
        <taxon>Pseudomonadota</taxon>
        <taxon>Alphaproteobacteria</taxon>
        <taxon>Rhodobacterales</taxon>
        <taxon>Paracoccaceae</taxon>
        <taxon>Pseudooceanicola</taxon>
    </lineage>
</organism>
<sequence>MIAFPSFRRLAPALAPTLAGLLALAAPLSAAPCGDTSAGFAAWKSAFAEEARAAGIGPAGLSALAATQYSHGTIGADRKQTGVRYSFEEFKRIRGVDYIAAEGRKRRARNAAFFDALEAEYGVPAGILISIHGMESGFGQFFGKYPVISSNATVAYDCRRSEFFTAHLLSALKMVDRGWLPADAIGAAHGEIGHTQFLAGNVVKYGRDGNGDGRVNLYDAADALASTANYLRGHGWQPGQPYHEGTANFRVLNDWNAATVYQQAIAYAAARIDG</sequence>
<proteinExistence type="predicted"/>
<dbReference type="Gene3D" id="1.10.530.10">
    <property type="match status" value="1"/>
</dbReference>
<accession>A0A1X6Y9U6</accession>